<accession>A0A077UI08</accession>
<evidence type="ECO:0000313" key="3">
    <source>
        <dbReference type="Proteomes" id="UP000044616"/>
    </source>
</evidence>
<dbReference type="RefSeq" id="WP_160143407.1">
    <property type="nucleotide sequence ID" value="NZ_CCEH01000008.1"/>
</dbReference>
<sequence>MIDYQKFLDEIHGKNINFLIGSGASVGIIASLWMEKLGLSFEELLTNDALDNNERNILYLVWFEKWIQETRILEKDVKIFNQEQKDVVKNYEIFISYIVKILNNEGYDKPKRVNIFTTNYDTLFELAFDRISKKGSLTYFNDGSKGFLEKTVSSENYFINASHSGISDNFNRNIPVINLLKMHGSITWKKQKESISISNTFEELDNLNKELNKFNNLINSESKSISNYIFDNEIITIDSLKDRIKKLLTKVNEENLDLEKFINMYKKLPVVNPTKGKFKETVFQQHYYQLMRLLSFELERKDTVLIVFGFSFSDEHILEIVRRSIINPYLKVYVICYDSKSKIEINEKLNGLSNITYWPQNFDDDRGDFEFLNNLLKGWQ</sequence>
<gene>
    <name evidence="2" type="ORF">ERS140147_01186</name>
</gene>
<evidence type="ECO:0000256" key="1">
    <source>
        <dbReference type="SAM" id="Coils"/>
    </source>
</evidence>
<dbReference type="SUPFAM" id="SSF52467">
    <property type="entry name" value="DHS-like NAD/FAD-binding domain"/>
    <property type="match status" value="1"/>
</dbReference>
<protein>
    <submittedName>
        <fullName evidence="2">Uncharacterized protein</fullName>
    </submittedName>
</protein>
<dbReference type="Proteomes" id="UP000044616">
    <property type="component" value="Unassembled WGS sequence"/>
</dbReference>
<dbReference type="EMBL" id="CCEH01000008">
    <property type="protein sequence ID" value="CDR28061.1"/>
    <property type="molecule type" value="Genomic_DNA"/>
</dbReference>
<organism evidence="2 3">
    <name type="scientific">Staphylococcus schweitzeri</name>
    <dbReference type="NCBI Taxonomy" id="1654388"/>
    <lineage>
        <taxon>Bacteria</taxon>
        <taxon>Bacillati</taxon>
        <taxon>Bacillota</taxon>
        <taxon>Bacilli</taxon>
        <taxon>Bacillales</taxon>
        <taxon>Staphylococcaceae</taxon>
        <taxon>Staphylococcus</taxon>
    </lineage>
</organism>
<evidence type="ECO:0000313" key="2">
    <source>
        <dbReference type="EMBL" id="CDR28061.1"/>
    </source>
</evidence>
<reference evidence="2 3" key="1">
    <citation type="submission" date="2014-05" db="EMBL/GenBank/DDBJ databases">
        <authorList>
            <person name="Aslett A.Martin."/>
            <person name="De Silva Nishadi"/>
        </authorList>
    </citation>
    <scope>NUCLEOTIDE SEQUENCE [LARGE SCALE GENOMIC DNA]</scope>
</reference>
<feature type="coiled-coil region" evidence="1">
    <location>
        <begin position="197"/>
        <end position="257"/>
    </location>
</feature>
<dbReference type="Pfam" id="PF13289">
    <property type="entry name" value="SIR2_2"/>
    <property type="match status" value="1"/>
</dbReference>
<keyword evidence="1" id="KW-0175">Coiled coil</keyword>
<dbReference type="InterPro" id="IPR029035">
    <property type="entry name" value="DHS-like_NAD/FAD-binding_dom"/>
</dbReference>
<name>A0A077UI08_9STAP</name>
<proteinExistence type="predicted"/>
<dbReference type="AlphaFoldDB" id="A0A077UI08"/>